<evidence type="ECO:0000256" key="1">
    <source>
        <dbReference type="SAM" id="MobiDB-lite"/>
    </source>
</evidence>
<dbReference type="EMBL" id="QKRW01000009">
    <property type="protein sequence ID" value="RAL65793.1"/>
    <property type="molecule type" value="Genomic_DNA"/>
</dbReference>
<dbReference type="Proteomes" id="UP000249056">
    <property type="component" value="Unassembled WGS sequence"/>
</dbReference>
<reference evidence="2 3" key="1">
    <citation type="submission" date="2018-06" db="EMBL/GenBank/DDBJ databases">
        <title>Genome Sequence of the Brown Rot Fungal Pathogen Monilinia fructigena.</title>
        <authorList>
            <person name="Landi L."/>
            <person name="De Miccolis Angelini R.M."/>
            <person name="Pollastro S."/>
            <person name="Abate D."/>
            <person name="Faretra F."/>
            <person name="Romanazzi G."/>
        </authorList>
    </citation>
    <scope>NUCLEOTIDE SEQUENCE [LARGE SCALE GENOMIC DNA]</scope>
    <source>
        <strain evidence="2 3">Mfrg269</strain>
    </source>
</reference>
<sequence length="95" mass="10974">MSLRRYERQVAEEVVVRVENMQMRWEKTFRLDPSVSNAFVICENTLPQGPIDECPQPMGESQTDSGYARTESDQTSKAFMHLKSYRSQDPNNTQA</sequence>
<organism evidence="2 3">
    <name type="scientific">Monilinia fructigena</name>
    <dbReference type="NCBI Taxonomy" id="38457"/>
    <lineage>
        <taxon>Eukaryota</taxon>
        <taxon>Fungi</taxon>
        <taxon>Dikarya</taxon>
        <taxon>Ascomycota</taxon>
        <taxon>Pezizomycotina</taxon>
        <taxon>Leotiomycetes</taxon>
        <taxon>Helotiales</taxon>
        <taxon>Sclerotiniaceae</taxon>
        <taxon>Monilinia</taxon>
    </lineage>
</organism>
<gene>
    <name evidence="2" type="ORF">DID88_005458</name>
</gene>
<feature type="compositionally biased region" description="Polar residues" evidence="1">
    <location>
        <begin position="85"/>
        <end position="95"/>
    </location>
</feature>
<evidence type="ECO:0000313" key="3">
    <source>
        <dbReference type="Proteomes" id="UP000249056"/>
    </source>
</evidence>
<dbReference type="AlphaFoldDB" id="A0A395J276"/>
<name>A0A395J276_9HELO</name>
<comment type="caution">
    <text evidence="2">The sequence shown here is derived from an EMBL/GenBank/DDBJ whole genome shotgun (WGS) entry which is preliminary data.</text>
</comment>
<feature type="region of interest" description="Disordered" evidence="1">
    <location>
        <begin position="48"/>
        <end position="95"/>
    </location>
</feature>
<proteinExistence type="predicted"/>
<accession>A0A395J276</accession>
<keyword evidence="3" id="KW-1185">Reference proteome</keyword>
<evidence type="ECO:0000313" key="2">
    <source>
        <dbReference type="EMBL" id="RAL65793.1"/>
    </source>
</evidence>
<protein>
    <submittedName>
        <fullName evidence="2">Uncharacterized protein</fullName>
    </submittedName>
</protein>